<evidence type="ECO:0008006" key="4">
    <source>
        <dbReference type="Google" id="ProtNLM"/>
    </source>
</evidence>
<evidence type="ECO:0000313" key="3">
    <source>
        <dbReference type="Proteomes" id="UP001497525"/>
    </source>
</evidence>
<dbReference type="Proteomes" id="UP001497525">
    <property type="component" value="Unassembled WGS sequence"/>
</dbReference>
<feature type="region of interest" description="Disordered" evidence="1">
    <location>
        <begin position="372"/>
        <end position="392"/>
    </location>
</feature>
<accession>A0AAV2TE47</accession>
<gene>
    <name evidence="2" type="ORF">CDAUBV1_LOCUS8691</name>
</gene>
<sequence>MPSESFYSICTYRDPLATYSDLPVQVMEEKLLKISMHLNALRLENWIFESFLKEHIKPDDIIMMDPCDRASHLESPKYSLSSLSLGQCAGRSLCLEAEQKVFVAKSQTDALSKHLRALKDGVNEEIEICHNRMENYSLELRDIAKMRKQFERFCSYEGFDAMHKCIYGEKFLNHWKKWMRKREEEVQKIRTLTVGLKIRLKNVKEDLTIKTRTRDLITATDCSALQMTNKYLADILFRKQVEFIECRKKQSAICANTLRLNHRMSELLLENAKQIRRLRSKDNAVEICNNFRERIFNESVEEEQLLMDLSYRQRTHRYPTVSAMVELAILDRQLEHKLKIESRRLATSKLRLECHRDAWRIHAARYRRIAKKNTSNRVTHPPPLLNLPKESSVTEQSQEENAQFKKRTCCTVKGREKPNNVDALLT</sequence>
<organism evidence="2 3">
    <name type="scientific">Calicophoron daubneyi</name>
    <name type="common">Rumen fluke</name>
    <name type="synonym">Paramphistomum daubneyi</name>
    <dbReference type="NCBI Taxonomy" id="300641"/>
    <lineage>
        <taxon>Eukaryota</taxon>
        <taxon>Metazoa</taxon>
        <taxon>Spiralia</taxon>
        <taxon>Lophotrochozoa</taxon>
        <taxon>Platyhelminthes</taxon>
        <taxon>Trematoda</taxon>
        <taxon>Digenea</taxon>
        <taxon>Plagiorchiida</taxon>
        <taxon>Pronocephalata</taxon>
        <taxon>Paramphistomoidea</taxon>
        <taxon>Paramphistomidae</taxon>
        <taxon>Calicophoron</taxon>
    </lineage>
</organism>
<dbReference type="AlphaFoldDB" id="A0AAV2TE47"/>
<proteinExistence type="predicted"/>
<evidence type="ECO:0000313" key="2">
    <source>
        <dbReference type="EMBL" id="CAL5134718.1"/>
    </source>
</evidence>
<dbReference type="EMBL" id="CAXLJL010000223">
    <property type="protein sequence ID" value="CAL5134718.1"/>
    <property type="molecule type" value="Genomic_DNA"/>
</dbReference>
<protein>
    <recommendedName>
        <fullName evidence="4">DUF4201 domain-containing protein</fullName>
    </recommendedName>
</protein>
<evidence type="ECO:0000256" key="1">
    <source>
        <dbReference type="SAM" id="MobiDB-lite"/>
    </source>
</evidence>
<name>A0AAV2TE47_CALDB</name>
<comment type="caution">
    <text evidence="2">The sequence shown here is derived from an EMBL/GenBank/DDBJ whole genome shotgun (WGS) entry which is preliminary data.</text>
</comment>
<reference evidence="2" key="1">
    <citation type="submission" date="2024-06" db="EMBL/GenBank/DDBJ databases">
        <authorList>
            <person name="Liu X."/>
            <person name="Lenzi L."/>
            <person name="Haldenby T S."/>
            <person name="Uol C."/>
        </authorList>
    </citation>
    <scope>NUCLEOTIDE SEQUENCE</scope>
</reference>